<dbReference type="GO" id="GO:0009279">
    <property type="term" value="C:cell outer membrane"/>
    <property type="evidence" value="ECO:0007669"/>
    <property type="project" value="UniProtKB-SubCell"/>
</dbReference>
<comment type="subcellular location">
    <subcellularLocation>
        <location evidence="1">Cell outer membrane</location>
        <topology evidence="1">Multi-pass membrane protein</topology>
    </subcellularLocation>
</comment>
<keyword evidence="6 11" id="KW-0732">Signal</keyword>
<keyword evidence="7" id="KW-0406">Ion transport</keyword>
<evidence type="ECO:0000256" key="2">
    <source>
        <dbReference type="ARBA" id="ARBA00011233"/>
    </source>
</evidence>
<evidence type="ECO:0000256" key="10">
    <source>
        <dbReference type="ARBA" id="ARBA00023237"/>
    </source>
</evidence>
<dbReference type="SUPFAM" id="SSF56935">
    <property type="entry name" value="Porins"/>
    <property type="match status" value="1"/>
</dbReference>
<organism evidence="13 14">
    <name type="scientific">Cupriavidus necator</name>
    <name type="common">Alcaligenes eutrophus</name>
    <name type="synonym">Ralstonia eutropha</name>
    <dbReference type="NCBI Taxonomy" id="106590"/>
    <lineage>
        <taxon>Bacteria</taxon>
        <taxon>Pseudomonadati</taxon>
        <taxon>Pseudomonadota</taxon>
        <taxon>Betaproteobacteria</taxon>
        <taxon>Burkholderiales</taxon>
        <taxon>Burkholderiaceae</taxon>
        <taxon>Cupriavidus</taxon>
    </lineage>
</organism>
<comment type="caution">
    <text evidence="13">The sequence shown here is derived from an EMBL/GenBank/DDBJ whole genome shotgun (WGS) entry which is preliminary data.</text>
</comment>
<gene>
    <name evidence="13" type="ORF">DDK22_28800</name>
</gene>
<sequence length="367" mass="38690">MQDLTARSGITCCVALSLLGATGLAHSEVTLYGVVDSGIEYANHQPGNGDSVYRVTSGNIAGSRWGLRGTENLGNGVQGVFVLESGFDVDTGKSGQGGRLFGRMAYVGLQGSWGGILLGRQQSAFFDFVGNYDPMTLATKYSIFTQDLAYVQRADNTVKYVGTFGGLTVSAFYSFGADSSVVNGSEVPGHASLGREYGGFLTYDAGPFGVAAAYDEINTGTVTVTPDAKVRRVSTAATYRIGPAKLFAGYRWARGYDGGGVPGSVAGTANQGSNLYWLGANWQLTPAITLAGAAYFQDFRNTGSDPWLFAFNADYAFSKRTHAYTSLGYTKNKGVAILGFFDSGKSFGNANPGQNQLGAVVGVRHIF</sequence>
<dbReference type="GO" id="GO:0015288">
    <property type="term" value="F:porin activity"/>
    <property type="evidence" value="ECO:0007669"/>
    <property type="project" value="UniProtKB-KW"/>
</dbReference>
<dbReference type="PANTHER" id="PTHR34501:SF9">
    <property type="entry name" value="MAJOR OUTER MEMBRANE PROTEIN P.IA"/>
    <property type="match status" value="1"/>
</dbReference>
<evidence type="ECO:0000259" key="12">
    <source>
        <dbReference type="Pfam" id="PF13609"/>
    </source>
</evidence>
<keyword evidence="5" id="KW-0812">Transmembrane</keyword>
<evidence type="ECO:0000256" key="6">
    <source>
        <dbReference type="ARBA" id="ARBA00022729"/>
    </source>
</evidence>
<dbReference type="RefSeq" id="WP_114134875.1">
    <property type="nucleotide sequence ID" value="NZ_CP068436.1"/>
</dbReference>
<dbReference type="InterPro" id="IPR023614">
    <property type="entry name" value="Porin_dom_sf"/>
</dbReference>
<evidence type="ECO:0000256" key="1">
    <source>
        <dbReference type="ARBA" id="ARBA00004571"/>
    </source>
</evidence>
<dbReference type="EMBL" id="QDHA01000084">
    <property type="protein sequence ID" value="RCJ05083.1"/>
    <property type="molecule type" value="Genomic_DNA"/>
</dbReference>
<evidence type="ECO:0000256" key="8">
    <source>
        <dbReference type="ARBA" id="ARBA00023114"/>
    </source>
</evidence>
<keyword evidence="8" id="KW-0626">Porin</keyword>
<evidence type="ECO:0000256" key="11">
    <source>
        <dbReference type="SAM" id="SignalP"/>
    </source>
</evidence>
<feature type="domain" description="Porin" evidence="12">
    <location>
        <begin position="16"/>
        <end position="334"/>
    </location>
</feature>
<evidence type="ECO:0000256" key="5">
    <source>
        <dbReference type="ARBA" id="ARBA00022692"/>
    </source>
</evidence>
<evidence type="ECO:0000256" key="4">
    <source>
        <dbReference type="ARBA" id="ARBA00022452"/>
    </source>
</evidence>
<evidence type="ECO:0000256" key="3">
    <source>
        <dbReference type="ARBA" id="ARBA00022448"/>
    </source>
</evidence>
<evidence type="ECO:0000313" key="13">
    <source>
        <dbReference type="EMBL" id="RCJ05083.1"/>
    </source>
</evidence>
<keyword evidence="3" id="KW-0813">Transport</keyword>
<keyword evidence="9" id="KW-0472">Membrane</keyword>
<accession>A0A367PC17</accession>
<feature type="chain" id="PRO_5016983904" evidence="11">
    <location>
        <begin position="28"/>
        <end position="367"/>
    </location>
</feature>
<keyword evidence="4" id="KW-1134">Transmembrane beta strand</keyword>
<evidence type="ECO:0000313" key="14">
    <source>
        <dbReference type="Proteomes" id="UP000253501"/>
    </source>
</evidence>
<evidence type="ECO:0000256" key="9">
    <source>
        <dbReference type="ARBA" id="ARBA00023136"/>
    </source>
</evidence>
<dbReference type="GO" id="GO:0006811">
    <property type="term" value="P:monoatomic ion transport"/>
    <property type="evidence" value="ECO:0007669"/>
    <property type="project" value="UniProtKB-KW"/>
</dbReference>
<dbReference type="Pfam" id="PF13609">
    <property type="entry name" value="Porin_4"/>
    <property type="match status" value="1"/>
</dbReference>
<dbReference type="AlphaFoldDB" id="A0A367PC17"/>
<dbReference type="Proteomes" id="UP000253501">
    <property type="component" value="Unassembled WGS sequence"/>
</dbReference>
<dbReference type="GO" id="GO:0046930">
    <property type="term" value="C:pore complex"/>
    <property type="evidence" value="ECO:0007669"/>
    <property type="project" value="UniProtKB-KW"/>
</dbReference>
<dbReference type="InterPro" id="IPR033900">
    <property type="entry name" value="Gram_neg_porin_domain"/>
</dbReference>
<proteinExistence type="predicted"/>
<evidence type="ECO:0000256" key="7">
    <source>
        <dbReference type="ARBA" id="ARBA00023065"/>
    </source>
</evidence>
<dbReference type="InterPro" id="IPR050298">
    <property type="entry name" value="Gram-neg_bact_OMP"/>
</dbReference>
<feature type="signal peptide" evidence="11">
    <location>
        <begin position="1"/>
        <end position="27"/>
    </location>
</feature>
<name>A0A367PC17_CUPNE</name>
<reference evidence="13 14" key="1">
    <citation type="submission" date="2018-04" db="EMBL/GenBank/DDBJ databases">
        <title>Cupriavidus necator CR12 genome sequencing and assembly.</title>
        <authorList>
            <person name="Ben Fekih I."/>
            <person name="Mazhar H.S."/>
            <person name="Bello S.K."/>
            <person name="Rensing C."/>
        </authorList>
    </citation>
    <scope>NUCLEOTIDE SEQUENCE [LARGE SCALE GENOMIC DNA]</scope>
    <source>
        <strain evidence="13 14">CR12</strain>
    </source>
</reference>
<dbReference type="CDD" id="cd00342">
    <property type="entry name" value="gram_neg_porins"/>
    <property type="match status" value="1"/>
</dbReference>
<protein>
    <submittedName>
        <fullName evidence="13">Porin</fullName>
    </submittedName>
</protein>
<dbReference type="PANTHER" id="PTHR34501">
    <property type="entry name" value="PROTEIN YDDL-RELATED"/>
    <property type="match status" value="1"/>
</dbReference>
<keyword evidence="10" id="KW-0998">Cell outer membrane</keyword>
<comment type="subunit">
    <text evidence="2">Homotrimer.</text>
</comment>
<dbReference type="Gene3D" id="2.40.160.10">
    <property type="entry name" value="Porin"/>
    <property type="match status" value="1"/>
</dbReference>